<dbReference type="InterPro" id="IPR003714">
    <property type="entry name" value="PhoH"/>
</dbReference>
<evidence type="ECO:0000256" key="5">
    <source>
        <dbReference type="ARBA" id="ARBA00022840"/>
    </source>
</evidence>
<sequence length="319" mass="35372">MTNNELLELHVKDPNEAVLLLGISDNHMTLIEEAFDIQILTRGEVIKLSGTDEGRETGKLLIEQLLKVIRKGINIDQRDIVSAIEMGKAGTIEYFAELYDEEVARNAAGKIIRAKTIGQRHYIRAMRNKDLTFAIGPAGTGKTYLAVVMAVQALKNGNVKRIILTRPAVEAGESLGFLPGDLKEKVDPYLRPLYDSMHDVLGVEQTNRFIERGTIEVAPLAYMRGRTLDEAFVILDEAQNTTKAQMKMFLTRLGFGSKMIITGDKTQIDLPRGAESGLIAAEKILKSVSGIQFMYLESGDVVRHPLVSKIIDAYEDQPT</sequence>
<keyword evidence="4" id="KW-0547">Nucleotide-binding</keyword>
<organism evidence="8 9">
    <name type="scientific">Metaplanococcus flavidus</name>
    <dbReference type="NCBI Taxonomy" id="569883"/>
    <lineage>
        <taxon>Bacteria</taxon>
        <taxon>Bacillati</taxon>
        <taxon>Bacillota</taxon>
        <taxon>Bacilli</taxon>
        <taxon>Bacillales</taxon>
        <taxon>Caryophanaceae</taxon>
        <taxon>Metaplanococcus</taxon>
    </lineage>
</organism>
<dbReference type="Proteomes" id="UP001597109">
    <property type="component" value="Unassembled WGS sequence"/>
</dbReference>
<evidence type="ECO:0000313" key="8">
    <source>
        <dbReference type="EMBL" id="MFD1030758.1"/>
    </source>
</evidence>
<accession>A0ABW3L832</accession>
<dbReference type="SUPFAM" id="SSF52540">
    <property type="entry name" value="P-loop containing nucleoside triphosphate hydrolases"/>
    <property type="match status" value="1"/>
</dbReference>
<dbReference type="Gene3D" id="3.40.50.300">
    <property type="entry name" value="P-loop containing nucleotide triphosphate hydrolases"/>
    <property type="match status" value="1"/>
</dbReference>
<reference evidence="9" key="1">
    <citation type="journal article" date="2019" name="Int. J. Syst. Evol. Microbiol.">
        <title>The Global Catalogue of Microorganisms (GCM) 10K type strain sequencing project: providing services to taxonomists for standard genome sequencing and annotation.</title>
        <authorList>
            <consortium name="The Broad Institute Genomics Platform"/>
            <consortium name="The Broad Institute Genome Sequencing Center for Infectious Disease"/>
            <person name="Wu L."/>
            <person name="Ma J."/>
        </authorList>
    </citation>
    <scope>NUCLEOTIDE SEQUENCE [LARGE SCALE GENOMIC DNA]</scope>
    <source>
        <strain evidence="9">CCUG 56756</strain>
    </source>
</reference>
<dbReference type="InterPro" id="IPR051451">
    <property type="entry name" value="PhoH2-like"/>
</dbReference>
<gene>
    <name evidence="8" type="ORF">ACFQ1X_04875</name>
</gene>
<dbReference type="PANTHER" id="PTHR30473:SF1">
    <property type="entry name" value="PHOH-LIKE PROTEIN"/>
    <property type="match status" value="1"/>
</dbReference>
<dbReference type="EMBL" id="JBHTKI010000007">
    <property type="protein sequence ID" value="MFD1030758.1"/>
    <property type="molecule type" value="Genomic_DNA"/>
</dbReference>
<comment type="caution">
    <text evidence="8">The sequence shown here is derived from an EMBL/GenBank/DDBJ whole genome shotgun (WGS) entry which is preliminary data.</text>
</comment>
<dbReference type="InterPro" id="IPR027417">
    <property type="entry name" value="P-loop_NTPase"/>
</dbReference>
<keyword evidence="9" id="KW-1185">Reference proteome</keyword>
<protein>
    <recommendedName>
        <fullName evidence="6">PhoH-like protein</fullName>
    </recommendedName>
</protein>
<evidence type="ECO:0000313" key="9">
    <source>
        <dbReference type="Proteomes" id="UP001597109"/>
    </source>
</evidence>
<dbReference type="PANTHER" id="PTHR30473">
    <property type="entry name" value="PROTEIN PHOH"/>
    <property type="match status" value="1"/>
</dbReference>
<comment type="similarity">
    <text evidence="2">Belongs to the PhoH family.</text>
</comment>
<keyword evidence="5" id="KW-0067">ATP-binding</keyword>
<evidence type="ECO:0000256" key="2">
    <source>
        <dbReference type="ARBA" id="ARBA00010393"/>
    </source>
</evidence>
<evidence type="ECO:0000256" key="6">
    <source>
        <dbReference type="ARBA" id="ARBA00039970"/>
    </source>
</evidence>
<name>A0ABW3L832_9BACL</name>
<dbReference type="Pfam" id="PF02562">
    <property type="entry name" value="PhoH"/>
    <property type="match status" value="1"/>
</dbReference>
<feature type="domain" description="PhoH-like protein" evidence="7">
    <location>
        <begin position="112"/>
        <end position="315"/>
    </location>
</feature>
<keyword evidence="3" id="KW-0963">Cytoplasm</keyword>
<comment type="subcellular location">
    <subcellularLocation>
        <location evidence="1">Cytoplasm</location>
    </subcellularLocation>
</comment>
<evidence type="ECO:0000256" key="4">
    <source>
        <dbReference type="ARBA" id="ARBA00022741"/>
    </source>
</evidence>
<proteinExistence type="inferred from homology"/>
<evidence type="ECO:0000259" key="7">
    <source>
        <dbReference type="Pfam" id="PF02562"/>
    </source>
</evidence>
<dbReference type="RefSeq" id="WP_144840142.1">
    <property type="nucleotide sequence ID" value="NZ_JBHTKI010000007.1"/>
</dbReference>
<evidence type="ECO:0000256" key="1">
    <source>
        <dbReference type="ARBA" id="ARBA00004496"/>
    </source>
</evidence>
<evidence type="ECO:0000256" key="3">
    <source>
        <dbReference type="ARBA" id="ARBA00022490"/>
    </source>
</evidence>